<name>A0A316UED4_9BASI</name>
<accession>A0A316UED4</accession>
<proteinExistence type="predicted"/>
<evidence type="ECO:0000313" key="2">
    <source>
        <dbReference type="EMBL" id="PWN22751.1"/>
    </source>
</evidence>
<dbReference type="AlphaFoldDB" id="A0A316UED4"/>
<dbReference type="OrthoDB" id="3344476at2759"/>
<dbReference type="RefSeq" id="XP_025349911.1">
    <property type="nucleotide sequence ID" value="XM_025491586.1"/>
</dbReference>
<reference evidence="2 3" key="1">
    <citation type="journal article" date="2018" name="Mol. Biol. Evol.">
        <title>Broad Genomic Sampling Reveals a Smut Pathogenic Ancestry of the Fungal Clade Ustilaginomycotina.</title>
        <authorList>
            <person name="Kijpornyongpan T."/>
            <person name="Mondo S.J."/>
            <person name="Barry K."/>
            <person name="Sandor L."/>
            <person name="Lee J."/>
            <person name="Lipzen A."/>
            <person name="Pangilinan J."/>
            <person name="LaButti K."/>
            <person name="Hainaut M."/>
            <person name="Henrissat B."/>
            <person name="Grigoriev I.V."/>
            <person name="Spatafora J.W."/>
            <person name="Aime M.C."/>
        </authorList>
    </citation>
    <scope>NUCLEOTIDE SEQUENCE [LARGE SCALE GENOMIC DNA]</scope>
    <source>
        <strain evidence="2 3">MCA 4718</strain>
    </source>
</reference>
<dbReference type="EMBL" id="KZ819322">
    <property type="protein sequence ID" value="PWN22751.1"/>
    <property type="molecule type" value="Genomic_DNA"/>
</dbReference>
<feature type="compositionally biased region" description="Acidic residues" evidence="1">
    <location>
        <begin position="454"/>
        <end position="472"/>
    </location>
</feature>
<feature type="region of interest" description="Disordered" evidence="1">
    <location>
        <begin position="442"/>
        <end position="473"/>
    </location>
</feature>
<feature type="region of interest" description="Disordered" evidence="1">
    <location>
        <begin position="48"/>
        <end position="74"/>
    </location>
</feature>
<protein>
    <submittedName>
        <fullName evidence="2">Uncharacterized protein</fullName>
    </submittedName>
</protein>
<evidence type="ECO:0000313" key="3">
    <source>
        <dbReference type="Proteomes" id="UP000245942"/>
    </source>
</evidence>
<dbReference type="Proteomes" id="UP000245942">
    <property type="component" value="Unassembled WGS sequence"/>
</dbReference>
<gene>
    <name evidence="2" type="ORF">BCV69DRAFT_280358</name>
</gene>
<dbReference type="GeneID" id="37013320"/>
<keyword evidence="3" id="KW-1185">Reference proteome</keyword>
<organism evidence="2 3">
    <name type="scientific">Pseudomicrostroma glucosiphilum</name>
    <dbReference type="NCBI Taxonomy" id="1684307"/>
    <lineage>
        <taxon>Eukaryota</taxon>
        <taxon>Fungi</taxon>
        <taxon>Dikarya</taxon>
        <taxon>Basidiomycota</taxon>
        <taxon>Ustilaginomycotina</taxon>
        <taxon>Exobasidiomycetes</taxon>
        <taxon>Microstromatales</taxon>
        <taxon>Microstromatales incertae sedis</taxon>
        <taxon>Pseudomicrostroma</taxon>
    </lineage>
</organism>
<sequence length="501" mass="55198">MVISKDRGRKGQQSYQLDSMVESASQMLPFETIVAILSFVALAPPPLVEQPRQQPPIRKAKGAKTGSSGPAPPSPPWSILLLSKPLKAALEPVVYSRVSLTSTAALDRFARTLKERPDLNRKVKSLWIAPNSLESDFITTLKPADGINSLPSHLNEPLTHIRQILRACRAIRHVALDGCLCSAKAASSFGSNCQPLSLVSINPYSFLGGFSAPMFRKLRRLEMCDTSMASEEVEQIRNLQDLCHFVWTSPRDYSDSKRDISSLFRIITPSVSPSHLQLSVAGEGVERDALEEALPVKPHYHRHLRTVTIATERGHGAELGSKLKHAVDEQERRLKAYESGATQDLTEVFSALSLTSDRSALSGSRSTAFNTGTSTPYIDSSAHTSSIVHPSTGVELQTKPLRDESIIDEWECLRDLICGSGSIAAIEDMRRRRRERLRKAGLLEQESESRDGEVQDAGEGGDQEGEDEEEEIQPGLALRRLWIDWCVDASTGALEVPNFRA</sequence>
<evidence type="ECO:0000256" key="1">
    <source>
        <dbReference type="SAM" id="MobiDB-lite"/>
    </source>
</evidence>